<evidence type="ECO:0000256" key="1">
    <source>
        <dbReference type="ARBA" id="ARBA00004571"/>
    </source>
</evidence>
<dbReference type="GO" id="GO:0015159">
    <property type="term" value="F:polysaccharide transmembrane transporter activity"/>
    <property type="evidence" value="ECO:0007669"/>
    <property type="project" value="InterPro"/>
</dbReference>
<dbReference type="GO" id="GO:0009279">
    <property type="term" value="C:cell outer membrane"/>
    <property type="evidence" value="ECO:0007669"/>
    <property type="project" value="UniProtKB-SubCell"/>
</dbReference>
<sequence length="325" mass="33994">MSPASSPTSNSTSSGTPEILSEAYTLGTGDRISISIFGAPEYSGEALVLPDGSLNLPTAGSVAVRGMTLQQAAQAIAQKYAPFVNRPYVTVTLVSLRPVRVGIAGAVNRPGSYTLSSEEKSEFPTLTDAIQSAGGITSRADLRQIQIRRQQPDAEQVIDINLWEMLQSGDLSKDIVLHGGDTIFIPTADTLTPADALQLGTASFAPDTVTVYVVGEVGSPGAVNVPANTPLNQAILAAGGLNQLRAESDSVKLVRLNPDGTVSQQTVAVQFDQDVNEASNPTLQNNDVIVVGRSDLANFAATTELALGPFGRIISSFLGILNIFN</sequence>
<dbReference type="Pfam" id="PF22461">
    <property type="entry name" value="SLBB_2"/>
    <property type="match status" value="1"/>
</dbReference>
<evidence type="ECO:0000259" key="15">
    <source>
        <dbReference type="Pfam" id="PF02563"/>
    </source>
</evidence>
<dbReference type="Gene3D" id="3.10.560.10">
    <property type="entry name" value="Outer membrane lipoprotein wza domain like"/>
    <property type="match status" value="2"/>
</dbReference>
<name>A0A9E8ZIK1_9CYAN</name>
<keyword evidence="11" id="KW-0472">Membrane</keyword>
<evidence type="ECO:0000256" key="7">
    <source>
        <dbReference type="ARBA" id="ARBA00022729"/>
    </source>
</evidence>
<dbReference type="InterPro" id="IPR049712">
    <property type="entry name" value="Poly_export"/>
</dbReference>
<dbReference type="InterPro" id="IPR003715">
    <property type="entry name" value="Poly_export_N"/>
</dbReference>
<accession>A0A9E8ZIK1</accession>
<dbReference type="GO" id="GO:0006811">
    <property type="term" value="P:monoatomic ion transport"/>
    <property type="evidence" value="ECO:0007669"/>
    <property type="project" value="UniProtKB-KW"/>
</dbReference>
<keyword evidence="19" id="KW-1185">Reference proteome</keyword>
<evidence type="ECO:0000256" key="14">
    <source>
        <dbReference type="ARBA" id="ARBA00023288"/>
    </source>
</evidence>
<dbReference type="PANTHER" id="PTHR33619:SF3">
    <property type="entry name" value="POLYSACCHARIDE EXPORT PROTEIN GFCE-RELATED"/>
    <property type="match status" value="1"/>
</dbReference>
<feature type="domain" description="Polysaccharide export protein N-terminal" evidence="15">
    <location>
        <begin position="22"/>
        <end position="93"/>
    </location>
</feature>
<dbReference type="KEGG" id="tsin:OXH18_18615"/>
<keyword evidence="4" id="KW-1134">Transmembrane beta strand</keyword>
<dbReference type="RefSeq" id="WP_268608811.1">
    <property type="nucleotide sequence ID" value="NZ_CP113797.1"/>
</dbReference>
<keyword evidence="14" id="KW-0449">Lipoprotein</keyword>
<evidence type="ECO:0000256" key="3">
    <source>
        <dbReference type="ARBA" id="ARBA00022448"/>
    </source>
</evidence>
<dbReference type="Pfam" id="PF02563">
    <property type="entry name" value="Poly_export"/>
    <property type="match status" value="1"/>
</dbReference>
<keyword evidence="8" id="KW-0625">Polysaccharide transport</keyword>
<comment type="subcellular location">
    <subcellularLocation>
        <location evidence="1">Cell outer membrane</location>
        <topology evidence="1">Multi-pass membrane protein</topology>
    </subcellularLocation>
</comment>
<dbReference type="AlphaFoldDB" id="A0A9E8ZIK1"/>
<dbReference type="InterPro" id="IPR054765">
    <property type="entry name" value="SLBB_dom"/>
</dbReference>
<dbReference type="EMBL" id="CP113797">
    <property type="protein sequence ID" value="WAL59171.1"/>
    <property type="molecule type" value="Genomic_DNA"/>
</dbReference>
<keyword evidence="5" id="KW-0762">Sugar transport</keyword>
<dbReference type="GO" id="GO:0046930">
    <property type="term" value="C:pore complex"/>
    <property type="evidence" value="ECO:0007669"/>
    <property type="project" value="UniProtKB-KW"/>
</dbReference>
<protein>
    <submittedName>
        <fullName evidence="18">SLBB domain-containing protein</fullName>
    </submittedName>
</protein>
<dbReference type="PANTHER" id="PTHR33619">
    <property type="entry name" value="POLYSACCHARIDE EXPORT PROTEIN GFCE-RELATED"/>
    <property type="match status" value="1"/>
</dbReference>
<comment type="similarity">
    <text evidence="2">Belongs to the BexD/CtrA/VexA family.</text>
</comment>
<evidence type="ECO:0000256" key="5">
    <source>
        <dbReference type="ARBA" id="ARBA00022597"/>
    </source>
</evidence>
<dbReference type="Pfam" id="PF10531">
    <property type="entry name" value="SLBB"/>
    <property type="match status" value="1"/>
</dbReference>
<proteinExistence type="inferred from homology"/>
<keyword evidence="12" id="KW-0564">Palmitate</keyword>
<evidence type="ECO:0000256" key="2">
    <source>
        <dbReference type="ARBA" id="ARBA00009450"/>
    </source>
</evidence>
<evidence type="ECO:0000256" key="11">
    <source>
        <dbReference type="ARBA" id="ARBA00023136"/>
    </source>
</evidence>
<reference evidence="18" key="1">
    <citation type="submission" date="2022-12" db="EMBL/GenBank/DDBJ databases">
        <title>Polyphasic identification of a Novel Hot-Spring Cyanobacterium Ocullathermofonsia sinensis gen nov. sp. nov. and Genomic Insights on its Adaptations to the Thermal Habitat.</title>
        <authorList>
            <person name="Daroch M."/>
            <person name="Tang J."/>
            <person name="Jiang Y."/>
        </authorList>
    </citation>
    <scope>NUCLEOTIDE SEQUENCE</scope>
    <source>
        <strain evidence="18">PKUAC-SCTA174</strain>
    </source>
</reference>
<evidence type="ECO:0000256" key="10">
    <source>
        <dbReference type="ARBA" id="ARBA00023114"/>
    </source>
</evidence>
<dbReference type="Gene3D" id="3.30.1950.10">
    <property type="entry name" value="wza like domain"/>
    <property type="match status" value="1"/>
</dbReference>
<evidence type="ECO:0000256" key="8">
    <source>
        <dbReference type="ARBA" id="ARBA00023047"/>
    </source>
</evidence>
<evidence type="ECO:0000256" key="4">
    <source>
        <dbReference type="ARBA" id="ARBA00022452"/>
    </source>
</evidence>
<keyword evidence="9" id="KW-0406">Ion transport</keyword>
<evidence type="ECO:0000256" key="12">
    <source>
        <dbReference type="ARBA" id="ARBA00023139"/>
    </source>
</evidence>
<evidence type="ECO:0000313" key="18">
    <source>
        <dbReference type="EMBL" id="WAL59171.1"/>
    </source>
</evidence>
<feature type="domain" description="SLBB" evidence="17">
    <location>
        <begin position="100"/>
        <end position="185"/>
    </location>
</feature>
<organism evidence="18 19">
    <name type="scientific">Thermocoleostomius sinensis A174</name>
    <dbReference type="NCBI Taxonomy" id="2016057"/>
    <lineage>
        <taxon>Bacteria</taxon>
        <taxon>Bacillati</taxon>
        <taxon>Cyanobacteriota</taxon>
        <taxon>Cyanophyceae</taxon>
        <taxon>Oculatellales</taxon>
        <taxon>Oculatellaceae</taxon>
        <taxon>Thermocoleostomius</taxon>
    </lineage>
</organism>
<keyword evidence="3" id="KW-0813">Transport</keyword>
<evidence type="ECO:0000259" key="16">
    <source>
        <dbReference type="Pfam" id="PF10531"/>
    </source>
</evidence>
<evidence type="ECO:0000259" key="17">
    <source>
        <dbReference type="Pfam" id="PF22461"/>
    </source>
</evidence>
<feature type="domain" description="Soluble ligand binding" evidence="16">
    <location>
        <begin position="211"/>
        <end position="262"/>
    </location>
</feature>
<keyword evidence="10" id="KW-0626">Porin</keyword>
<evidence type="ECO:0000256" key="6">
    <source>
        <dbReference type="ARBA" id="ARBA00022692"/>
    </source>
</evidence>
<dbReference type="Proteomes" id="UP001163152">
    <property type="component" value="Chromosome"/>
</dbReference>
<keyword evidence="6" id="KW-0812">Transmembrane</keyword>
<keyword evidence="13" id="KW-0998">Cell outer membrane</keyword>
<evidence type="ECO:0000256" key="9">
    <source>
        <dbReference type="ARBA" id="ARBA00023065"/>
    </source>
</evidence>
<dbReference type="InterPro" id="IPR019554">
    <property type="entry name" value="Soluble_ligand-bd"/>
</dbReference>
<gene>
    <name evidence="18" type="ORF">OXH18_18615</name>
</gene>
<evidence type="ECO:0000256" key="13">
    <source>
        <dbReference type="ARBA" id="ARBA00023237"/>
    </source>
</evidence>
<keyword evidence="7" id="KW-0732">Signal</keyword>
<dbReference type="GO" id="GO:0015288">
    <property type="term" value="F:porin activity"/>
    <property type="evidence" value="ECO:0007669"/>
    <property type="project" value="UniProtKB-KW"/>
</dbReference>
<evidence type="ECO:0000313" key="19">
    <source>
        <dbReference type="Proteomes" id="UP001163152"/>
    </source>
</evidence>